<keyword evidence="3 9" id="KW-0812">Transmembrane</keyword>
<dbReference type="InterPro" id="IPR004117">
    <property type="entry name" value="7tm6_olfct_rcpt"/>
</dbReference>
<evidence type="ECO:0000256" key="1">
    <source>
        <dbReference type="ARBA" id="ARBA00004141"/>
    </source>
</evidence>
<dbReference type="Proteomes" id="UP000000311">
    <property type="component" value="Unassembled WGS sequence"/>
</dbReference>
<feature type="transmembrane region" description="Helical" evidence="9">
    <location>
        <begin position="20"/>
        <end position="45"/>
    </location>
</feature>
<accession>E2A7I0</accession>
<proteinExistence type="predicted"/>
<protein>
    <submittedName>
        <fullName evidence="10">Uncharacterized protein</fullName>
    </submittedName>
</protein>
<dbReference type="GO" id="GO:0007165">
    <property type="term" value="P:signal transduction"/>
    <property type="evidence" value="ECO:0007669"/>
    <property type="project" value="UniProtKB-KW"/>
</dbReference>
<dbReference type="AlphaFoldDB" id="E2A7I0"/>
<evidence type="ECO:0000256" key="4">
    <source>
        <dbReference type="ARBA" id="ARBA00022725"/>
    </source>
</evidence>
<keyword evidence="4" id="KW-0552">Olfaction</keyword>
<keyword evidence="5 9" id="KW-1133">Transmembrane helix</keyword>
<keyword evidence="7" id="KW-0675">Receptor</keyword>
<evidence type="ECO:0000256" key="2">
    <source>
        <dbReference type="ARBA" id="ARBA00022606"/>
    </source>
</evidence>
<dbReference type="GO" id="GO:0005549">
    <property type="term" value="F:odorant binding"/>
    <property type="evidence" value="ECO:0007669"/>
    <property type="project" value="InterPro"/>
</dbReference>
<organism evidence="11">
    <name type="scientific">Camponotus floridanus</name>
    <name type="common">Florida carpenter ant</name>
    <dbReference type="NCBI Taxonomy" id="104421"/>
    <lineage>
        <taxon>Eukaryota</taxon>
        <taxon>Metazoa</taxon>
        <taxon>Ecdysozoa</taxon>
        <taxon>Arthropoda</taxon>
        <taxon>Hexapoda</taxon>
        <taxon>Insecta</taxon>
        <taxon>Pterygota</taxon>
        <taxon>Neoptera</taxon>
        <taxon>Endopterygota</taxon>
        <taxon>Hymenoptera</taxon>
        <taxon>Apocrita</taxon>
        <taxon>Aculeata</taxon>
        <taxon>Formicoidea</taxon>
        <taxon>Formicidae</taxon>
        <taxon>Formicinae</taxon>
        <taxon>Camponotus</taxon>
    </lineage>
</organism>
<dbReference type="Pfam" id="PF02949">
    <property type="entry name" value="7tm_6"/>
    <property type="match status" value="1"/>
</dbReference>
<evidence type="ECO:0000256" key="5">
    <source>
        <dbReference type="ARBA" id="ARBA00022989"/>
    </source>
</evidence>
<evidence type="ECO:0000313" key="10">
    <source>
        <dbReference type="EMBL" id="EFN70677.1"/>
    </source>
</evidence>
<evidence type="ECO:0000256" key="9">
    <source>
        <dbReference type="SAM" id="Phobius"/>
    </source>
</evidence>
<evidence type="ECO:0000313" key="11">
    <source>
        <dbReference type="Proteomes" id="UP000000311"/>
    </source>
</evidence>
<dbReference type="GO" id="GO:0004984">
    <property type="term" value="F:olfactory receptor activity"/>
    <property type="evidence" value="ECO:0007669"/>
    <property type="project" value="InterPro"/>
</dbReference>
<dbReference type="OrthoDB" id="7634903at2759"/>
<gene>
    <name evidence="10" type="ORF">EAG_03866</name>
</gene>
<dbReference type="InParanoid" id="E2A7I0"/>
<feature type="non-terminal residue" evidence="10">
    <location>
        <position position="1"/>
    </location>
</feature>
<dbReference type="GO" id="GO:0016020">
    <property type="term" value="C:membrane"/>
    <property type="evidence" value="ECO:0007669"/>
    <property type="project" value="UniProtKB-SubCell"/>
</dbReference>
<name>E2A7I0_CAMFO</name>
<keyword evidence="8" id="KW-0807">Transducer</keyword>
<evidence type="ECO:0000256" key="8">
    <source>
        <dbReference type="ARBA" id="ARBA00023224"/>
    </source>
</evidence>
<sequence length="86" mass="10001">LQSYYLYDTDKSPQYELTYLTQIVASFLVLIIYTSVDTFLGFMIFHVCGQLENFRGRLVNLIAGKEFNKALNNNIVTHLRLIRCAF</sequence>
<comment type="subcellular location">
    <subcellularLocation>
        <location evidence="1">Membrane</location>
        <topology evidence="1">Multi-pass membrane protein</topology>
    </subcellularLocation>
</comment>
<dbReference type="EMBL" id="GL437329">
    <property type="protein sequence ID" value="EFN70677.1"/>
    <property type="molecule type" value="Genomic_DNA"/>
</dbReference>
<reference evidence="10 11" key="1">
    <citation type="journal article" date="2010" name="Science">
        <title>Genomic comparison of the ants Camponotus floridanus and Harpegnathos saltator.</title>
        <authorList>
            <person name="Bonasio R."/>
            <person name="Zhang G."/>
            <person name="Ye C."/>
            <person name="Mutti N.S."/>
            <person name="Fang X."/>
            <person name="Qin N."/>
            <person name="Donahue G."/>
            <person name="Yang P."/>
            <person name="Li Q."/>
            <person name="Li C."/>
            <person name="Zhang P."/>
            <person name="Huang Z."/>
            <person name="Berger S.L."/>
            <person name="Reinberg D."/>
            <person name="Wang J."/>
            <person name="Liebig J."/>
        </authorList>
    </citation>
    <scope>NUCLEOTIDE SEQUENCE [LARGE SCALE GENOMIC DNA]</scope>
    <source>
        <strain evidence="11">C129</strain>
    </source>
</reference>
<keyword evidence="6 9" id="KW-0472">Membrane</keyword>
<evidence type="ECO:0000256" key="3">
    <source>
        <dbReference type="ARBA" id="ARBA00022692"/>
    </source>
</evidence>
<feature type="non-terminal residue" evidence="10">
    <location>
        <position position="86"/>
    </location>
</feature>
<keyword evidence="2" id="KW-0716">Sensory transduction</keyword>
<keyword evidence="11" id="KW-1185">Reference proteome</keyword>
<evidence type="ECO:0000256" key="7">
    <source>
        <dbReference type="ARBA" id="ARBA00023170"/>
    </source>
</evidence>
<evidence type="ECO:0000256" key="6">
    <source>
        <dbReference type="ARBA" id="ARBA00023136"/>
    </source>
</evidence>